<dbReference type="EMBL" id="JAWRVE010000018">
    <property type="protein sequence ID" value="KAL1875846.1"/>
    <property type="molecule type" value="Genomic_DNA"/>
</dbReference>
<reference evidence="2 3" key="1">
    <citation type="journal article" date="2024" name="IMA Fungus">
        <title>IMA Genome - F19 : A genome assembly and annotation guide to empower mycologists, including annotated draft genome sequences of Ceratocystis pirilliformis, Diaporthe australafricana, Fusarium ophioides, Paecilomyces lecythidis, and Sporothrix stenoceras.</title>
        <authorList>
            <person name="Aylward J."/>
            <person name="Wilson A.M."/>
            <person name="Visagie C.M."/>
            <person name="Spraker J."/>
            <person name="Barnes I."/>
            <person name="Buitendag C."/>
            <person name="Ceriani C."/>
            <person name="Del Mar Angel L."/>
            <person name="du Plessis D."/>
            <person name="Fuchs T."/>
            <person name="Gasser K."/>
            <person name="Kramer D."/>
            <person name="Li W."/>
            <person name="Munsamy K."/>
            <person name="Piso A."/>
            <person name="Price J.L."/>
            <person name="Sonnekus B."/>
            <person name="Thomas C."/>
            <person name="van der Nest A."/>
            <person name="van Dijk A."/>
            <person name="van Heerden A."/>
            <person name="van Vuuren N."/>
            <person name="Yilmaz N."/>
            <person name="Duong T.A."/>
            <person name="van der Merwe N.A."/>
            <person name="Wingfield M.J."/>
            <person name="Wingfield B.D."/>
        </authorList>
    </citation>
    <scope>NUCLEOTIDE SEQUENCE [LARGE SCALE GENOMIC DNA]</scope>
    <source>
        <strain evidence="2 3">CMW 18300</strain>
    </source>
</reference>
<dbReference type="InterPro" id="IPR050309">
    <property type="entry name" value="Type-B_Carboxylest/Lipase"/>
</dbReference>
<proteinExistence type="predicted"/>
<sequence>MPPPTPSSTEIISIPTFGDVKGLVYPSGARQFRGIPYAKLTKRWTRSVLNTTLPNGFHDGTQHGPICPQPPEYTWGSELVPVPPIPYFNKDVEDELNCLNLNIVLPPASHTKNLPVMVWIHGGSLLFGSSTNPCYDMVKLVDHSTSIGHPIIGVSTNYRVGLFGFLASAAIASDLEADGLAGAGNFGLTDQQTALRWVHRYIAGVGGDRDNVTIFGESAGGMSVAHQVWAHEPAPFARAISMSGTLNTIPVWSLGEHERRFRGLLRHLKVDEDGAAALAALRDAPQEAIAAATCEIEGSMGATGNPCADGWYHAQRPSMASGGIVSPPDWFQGYMIGDVKDEAAMFRGGLHDQDYASILGHFSGFLGDKNAVDILQKYGISGDLSHEELDLRFEKMATEGLFWLHTYLHAHASKVEGTYAYHFDQVSQLETSFKGLAHHAVELVFVFQTLEEKMTDNEMKLSRKLGADFIHFAHGKDPWERFGDGKWMVYGPDDKWAVKTEDEDKDVRNYARMTSILNDGLFPKWAEAMDYVINRRWFLGLVLPSKYA</sequence>
<dbReference type="PANTHER" id="PTHR11559">
    <property type="entry name" value="CARBOXYLESTERASE"/>
    <property type="match status" value="1"/>
</dbReference>
<protein>
    <recommendedName>
        <fullName evidence="1">Carboxylesterase type B domain-containing protein</fullName>
    </recommendedName>
</protein>
<dbReference type="InterPro" id="IPR002018">
    <property type="entry name" value="CarbesteraseB"/>
</dbReference>
<evidence type="ECO:0000313" key="3">
    <source>
        <dbReference type="Proteomes" id="UP001583177"/>
    </source>
</evidence>
<gene>
    <name evidence="2" type="ORF">Daus18300_003037</name>
</gene>
<keyword evidence="3" id="KW-1185">Reference proteome</keyword>
<dbReference type="Pfam" id="PF00135">
    <property type="entry name" value="COesterase"/>
    <property type="match status" value="1"/>
</dbReference>
<evidence type="ECO:0000313" key="2">
    <source>
        <dbReference type="EMBL" id="KAL1875846.1"/>
    </source>
</evidence>
<organism evidence="2 3">
    <name type="scientific">Diaporthe australafricana</name>
    <dbReference type="NCBI Taxonomy" id="127596"/>
    <lineage>
        <taxon>Eukaryota</taxon>
        <taxon>Fungi</taxon>
        <taxon>Dikarya</taxon>
        <taxon>Ascomycota</taxon>
        <taxon>Pezizomycotina</taxon>
        <taxon>Sordariomycetes</taxon>
        <taxon>Sordariomycetidae</taxon>
        <taxon>Diaporthales</taxon>
        <taxon>Diaporthaceae</taxon>
        <taxon>Diaporthe</taxon>
    </lineage>
</organism>
<evidence type="ECO:0000259" key="1">
    <source>
        <dbReference type="Pfam" id="PF00135"/>
    </source>
</evidence>
<feature type="domain" description="Carboxylesterase type B" evidence="1">
    <location>
        <begin position="10"/>
        <end position="509"/>
    </location>
</feature>
<dbReference type="SUPFAM" id="SSF53474">
    <property type="entry name" value="alpha/beta-Hydrolases"/>
    <property type="match status" value="1"/>
</dbReference>
<accession>A0ABR3XJD9</accession>
<dbReference type="InterPro" id="IPR029058">
    <property type="entry name" value="AB_hydrolase_fold"/>
</dbReference>
<dbReference type="Proteomes" id="UP001583177">
    <property type="component" value="Unassembled WGS sequence"/>
</dbReference>
<comment type="caution">
    <text evidence="2">The sequence shown here is derived from an EMBL/GenBank/DDBJ whole genome shotgun (WGS) entry which is preliminary data.</text>
</comment>
<dbReference type="Gene3D" id="3.40.50.1820">
    <property type="entry name" value="alpha/beta hydrolase"/>
    <property type="match status" value="1"/>
</dbReference>
<name>A0ABR3XJD9_9PEZI</name>